<dbReference type="InterPro" id="IPR001611">
    <property type="entry name" value="Leu-rich_rpt"/>
</dbReference>
<reference evidence="1" key="2">
    <citation type="submission" date="2015-03" db="UniProtKB">
        <authorList>
            <consortium name="EnsemblPlants"/>
        </authorList>
    </citation>
    <scope>IDENTIFICATION</scope>
</reference>
<dbReference type="InterPro" id="IPR006553">
    <property type="entry name" value="Leu-rich_rpt_Cys-con_subtyp"/>
</dbReference>
<keyword evidence="2" id="KW-1185">Reference proteome</keyword>
<dbReference type="PaxDb" id="65489-OBART11G00560.1"/>
<reference evidence="1" key="1">
    <citation type="journal article" date="2009" name="Rice">
        <title>De Novo Next Generation Sequencing of Plant Genomes.</title>
        <authorList>
            <person name="Rounsley S."/>
            <person name="Marri P.R."/>
            <person name="Yu Y."/>
            <person name="He R."/>
            <person name="Sisneros N."/>
            <person name="Goicoechea J.L."/>
            <person name="Lee S.J."/>
            <person name="Angelova A."/>
            <person name="Kudrna D."/>
            <person name="Luo M."/>
            <person name="Affourtit J."/>
            <person name="Desany B."/>
            <person name="Knight J."/>
            <person name="Niazi F."/>
            <person name="Egholm M."/>
            <person name="Wing R.A."/>
        </authorList>
    </citation>
    <scope>NUCLEOTIDE SEQUENCE [LARGE SCALE GENOMIC DNA]</scope>
    <source>
        <strain evidence="1">cv. IRGC 105608</strain>
    </source>
</reference>
<dbReference type="InterPro" id="IPR032675">
    <property type="entry name" value="LRR_dom_sf"/>
</dbReference>
<sequence length="271" mass="29137">MTPRALKSFSLVSRACHAAESRHRRVLRPFRPDLLPAALARYPALSRLDLSLCPRLPDAALAALPAAPSVSAVDLSRSRGFGAAGLAALVAACPISRTSTSPMALDLGDAAAAELNTLEIRGCPMVSSAGLSEIATGCRLLSKLDIKKCFEINDMGMIFLSQFSHNLRQINLSYCSVTDIGLISLSSICGLQNMTIVHLAGVTPNGLIAALMVCGLRKVKLHEAFKSMVPSHMLKVVEARGCLFQWINKPYQVAVEPCDVWKQQSQDLLVQ</sequence>
<evidence type="ECO:0000313" key="2">
    <source>
        <dbReference type="Proteomes" id="UP000026960"/>
    </source>
</evidence>
<dbReference type="GO" id="GO:0031146">
    <property type="term" value="P:SCF-dependent proteasomal ubiquitin-dependent protein catabolic process"/>
    <property type="evidence" value="ECO:0007669"/>
    <property type="project" value="TreeGrafter"/>
</dbReference>
<dbReference type="GO" id="GO:0019005">
    <property type="term" value="C:SCF ubiquitin ligase complex"/>
    <property type="evidence" value="ECO:0007669"/>
    <property type="project" value="TreeGrafter"/>
</dbReference>
<dbReference type="HOGENOM" id="CLU_077524_0_0_1"/>
<dbReference type="Gramene" id="OBART11G00560.1">
    <property type="protein sequence ID" value="OBART11G00560.1"/>
    <property type="gene ID" value="OBART11G00560"/>
</dbReference>
<dbReference type="eggNOG" id="KOG1947">
    <property type="taxonomic scope" value="Eukaryota"/>
</dbReference>
<dbReference type="SUPFAM" id="SSF52047">
    <property type="entry name" value="RNI-like"/>
    <property type="match status" value="1"/>
</dbReference>
<dbReference type="SMART" id="SM00367">
    <property type="entry name" value="LRR_CC"/>
    <property type="match status" value="4"/>
</dbReference>
<evidence type="ECO:0000313" key="1">
    <source>
        <dbReference type="EnsemblPlants" id="OBART11G00560.1"/>
    </source>
</evidence>
<dbReference type="PANTHER" id="PTHR13318">
    <property type="entry name" value="PARTNER OF PAIRED, ISOFORM B-RELATED"/>
    <property type="match status" value="1"/>
</dbReference>
<dbReference type="STRING" id="65489.A0A0D3HHA0"/>
<organism evidence="1">
    <name type="scientific">Oryza barthii</name>
    <dbReference type="NCBI Taxonomy" id="65489"/>
    <lineage>
        <taxon>Eukaryota</taxon>
        <taxon>Viridiplantae</taxon>
        <taxon>Streptophyta</taxon>
        <taxon>Embryophyta</taxon>
        <taxon>Tracheophyta</taxon>
        <taxon>Spermatophyta</taxon>
        <taxon>Magnoliopsida</taxon>
        <taxon>Liliopsida</taxon>
        <taxon>Poales</taxon>
        <taxon>Poaceae</taxon>
        <taxon>BOP clade</taxon>
        <taxon>Oryzoideae</taxon>
        <taxon>Oryzeae</taxon>
        <taxon>Oryzinae</taxon>
        <taxon>Oryza</taxon>
    </lineage>
</organism>
<dbReference type="AlphaFoldDB" id="A0A0D3HHA0"/>
<dbReference type="Proteomes" id="UP000026960">
    <property type="component" value="Chromosome 11"/>
</dbReference>
<name>A0A0D3HHA0_9ORYZ</name>
<dbReference type="Gene3D" id="3.80.10.10">
    <property type="entry name" value="Ribonuclease Inhibitor"/>
    <property type="match status" value="1"/>
</dbReference>
<accession>A0A0D3HHA0</accession>
<dbReference type="EnsemblPlants" id="OBART11G00560.1">
    <property type="protein sequence ID" value="OBART11G00560.1"/>
    <property type="gene ID" value="OBART11G00560"/>
</dbReference>
<protein>
    <submittedName>
        <fullName evidence="1">Uncharacterized protein</fullName>
    </submittedName>
</protein>
<proteinExistence type="predicted"/>
<dbReference type="Pfam" id="PF13516">
    <property type="entry name" value="LRR_6"/>
    <property type="match status" value="1"/>
</dbReference>